<protein>
    <submittedName>
        <fullName evidence="1">Uncharacterized protein</fullName>
    </submittedName>
</protein>
<sequence>MKAYDNESIEAEKQVYHSLKFRLNDKLVLQKSKIKDGYKSEIPQ</sequence>
<organism evidence="1">
    <name type="scientific">Anguilla anguilla</name>
    <name type="common">European freshwater eel</name>
    <name type="synonym">Muraena anguilla</name>
    <dbReference type="NCBI Taxonomy" id="7936"/>
    <lineage>
        <taxon>Eukaryota</taxon>
        <taxon>Metazoa</taxon>
        <taxon>Chordata</taxon>
        <taxon>Craniata</taxon>
        <taxon>Vertebrata</taxon>
        <taxon>Euteleostomi</taxon>
        <taxon>Actinopterygii</taxon>
        <taxon>Neopterygii</taxon>
        <taxon>Teleostei</taxon>
        <taxon>Anguilliformes</taxon>
        <taxon>Anguillidae</taxon>
        <taxon>Anguilla</taxon>
    </lineage>
</organism>
<reference evidence="1" key="1">
    <citation type="submission" date="2014-11" db="EMBL/GenBank/DDBJ databases">
        <authorList>
            <person name="Amaro Gonzalez C."/>
        </authorList>
    </citation>
    <scope>NUCLEOTIDE SEQUENCE</scope>
</reference>
<dbReference type="AlphaFoldDB" id="A0A0E9T448"/>
<name>A0A0E9T448_ANGAN</name>
<reference evidence="1" key="2">
    <citation type="journal article" date="2015" name="Fish Shellfish Immunol.">
        <title>Early steps in the European eel (Anguilla anguilla)-Vibrio vulnificus interaction in the gills: Role of the RtxA13 toxin.</title>
        <authorList>
            <person name="Callol A."/>
            <person name="Pajuelo D."/>
            <person name="Ebbesson L."/>
            <person name="Teles M."/>
            <person name="MacKenzie S."/>
            <person name="Amaro C."/>
        </authorList>
    </citation>
    <scope>NUCLEOTIDE SEQUENCE</scope>
</reference>
<proteinExistence type="predicted"/>
<evidence type="ECO:0000313" key="1">
    <source>
        <dbReference type="EMBL" id="JAH48379.1"/>
    </source>
</evidence>
<accession>A0A0E9T448</accession>
<dbReference type="EMBL" id="GBXM01060198">
    <property type="protein sequence ID" value="JAH48379.1"/>
    <property type="molecule type" value="Transcribed_RNA"/>
</dbReference>